<name>A0ABT5L935_9MOLU</name>
<proteinExistence type="predicted"/>
<dbReference type="Proteomes" id="UP001221763">
    <property type="component" value="Unassembled WGS sequence"/>
</dbReference>
<keyword evidence="2" id="KW-1185">Reference proteome</keyword>
<accession>A0ABT5L935</accession>
<comment type="caution">
    <text evidence="1">The sequence shown here is derived from an EMBL/GenBank/DDBJ whole genome shotgun (WGS) entry which is preliminary data.</text>
</comment>
<evidence type="ECO:0000313" key="2">
    <source>
        <dbReference type="Proteomes" id="UP001221763"/>
    </source>
</evidence>
<gene>
    <name evidence="1" type="ORF">M8044_000337</name>
</gene>
<organism evidence="1 2">
    <name type="scientific">Columbia Basin potato purple top phytoplasma</name>
    <dbReference type="NCBI Taxonomy" id="307134"/>
    <lineage>
        <taxon>Bacteria</taxon>
        <taxon>Bacillati</taxon>
        <taxon>Mycoplasmatota</taxon>
        <taxon>Mollicutes</taxon>
        <taxon>Acholeplasmatales</taxon>
        <taxon>Acholeplasmataceae</taxon>
        <taxon>Candidatus Phytoplasma</taxon>
        <taxon>16SrVI (Clover proliferation group)</taxon>
    </lineage>
</organism>
<evidence type="ECO:0000313" key="1">
    <source>
        <dbReference type="EMBL" id="MDC9032115.1"/>
    </source>
</evidence>
<dbReference type="EMBL" id="JANHJP010000005">
    <property type="protein sequence ID" value="MDC9032115.1"/>
    <property type="molecule type" value="Genomic_DNA"/>
</dbReference>
<reference evidence="1 2" key="1">
    <citation type="journal article" date="2023" name="Plant">
        <title>Draft Genome Sequence Resource of CBPPT1, a 'Candidatus Phytoplasma trifolii'-Related Strain Associated with Potato Purple Top Disease in the Columbia Basin, U.S.A.</title>
        <authorList>
            <person name="Wei W."/>
            <person name="Shao J."/>
            <person name="Bottner-Parker K.D."/>
            <person name="Zhao Y."/>
        </authorList>
    </citation>
    <scope>NUCLEOTIDE SEQUENCE [LARGE SCALE GENOMIC DNA]</scope>
    <source>
        <strain evidence="1 2">CBPPT1</strain>
    </source>
</reference>
<protein>
    <submittedName>
        <fullName evidence="1">Uncharacterized protein</fullName>
    </submittedName>
</protein>
<sequence>MKFKIIFLIIFLFLFSKIYFNKKYVKLIFI</sequence>